<evidence type="ECO:0000313" key="4">
    <source>
        <dbReference type="Proteomes" id="UP000436468"/>
    </source>
</evidence>
<dbReference type="PIRSF" id="PIRSF034039">
    <property type="entry name" value="UCP034039"/>
    <property type="match status" value="1"/>
</dbReference>
<accession>A0A844SYJ5</accession>
<feature type="compositionally biased region" description="Low complexity" evidence="1">
    <location>
        <begin position="1178"/>
        <end position="1197"/>
    </location>
</feature>
<protein>
    <submittedName>
        <fullName evidence="3">AsmA family protein</fullName>
    </submittedName>
</protein>
<feature type="region of interest" description="Disordered" evidence="1">
    <location>
        <begin position="1120"/>
        <end position="1240"/>
    </location>
</feature>
<comment type="caution">
    <text evidence="3">The sequence shown here is derived from an EMBL/GenBank/DDBJ whole genome shotgun (WGS) entry which is preliminary data.</text>
</comment>
<sequence length="1240" mass="128944">MQTTLLGLAIAFILALVAALVGPYFVDWNQFRPQFEAEASKIIGVPIRVAGNLDARLLPAPSLRLKTVTVGGANDLGKIRAANLDVEFSLSSLMRGEWRANELTINGVSLDLGLDPKGRIDWSPSSGSFNLASLAIDRLNLTGRIALHDAASRSTLELNDIAFSGDVRSLAGAIRGDGNFMFDGNRYPFRVSSGQSADGSGTRLHFSIDPGQRPVSADLDGILTFEARAPRFEGMLTLAGAPGQRGGDAPPWRIAAKVKSDYSTARLDQIELSYGAEDRALKLAGNGDLRFGASPLLRASLTARQLDGDKFAAKDSAKDGSNGNVEPVRVLPAMRAVLSGLPQSPIPAQLELASEQIMLGGRPLQDISAELRSDAKSWTVRRLEFRAPGSTRVSMSGASAQAGAANSFKTALNIESSDPDALMTWLQGRGDVTYRSQKPLRLRGDVMVSPSGFSIDAMKAEIEGGTLEGRVAVTHREATSGSKVEAQLKAERLDLDATAALIRSLAGPQGEWPDEAQLSLDVGRAVSSGQELRPLLAKIAYSPKNIVLERVKIGQPDNVTLDGSGDFDRANSTGKLAVDATAASLGRLTAVVQPFAPALAARLAVLRADAGPVRARLALDLGKGKAADRVSARATLDLDTPQLKGNTVISATPQVAAIRALDFDALRRNEVAAETKFSAGDGNALLALLGLDHAVAAGAGSTQFEGTAIGAWRAPLRLKARLWGAGLDADAEGTAEPWTKDGASESKSSISLRVRSADISPLLNLKPADPVASIRLSSKLTLAGDRLTFDDLDSIIAGSRLRGHLALTLADQKSVDGEVGLDQITLAPIFAAAIGAAGHDATEPLGQGLTSAWRGKVTFEALHGLLPGGAELQPVRGTIRSDGQSLTFDGIKGKIGGGEATATIDARQGANGLALSANVQLSGIDSSALHYRSLAMPKGRASMQMTLLTQGRSASALTGALSGSGTVTLEGLSLPGLDPRAFEVAIRASDSGQATDDTRLRQIVEPVLASGALSIASAQIPFNIRDGRLRVGATTLAANGANAIVSGGYDIPADQADIRAALASTQVGTANSRPEIQLLAVGTPDGLSRSIDIAALSSWLAVRAIDRETKRLDAIERGEAAPPPTQTALPHPAEPAPDASNPNSAGVPSANLPGLGPDPRRVPAKPRIVAPRPPTVPPVATAPAIAPPASVASQPQLAPLPPPIEVKPAPGVARPPKPLRPPLSLTPQVANPPQRPALQN</sequence>
<dbReference type="AlphaFoldDB" id="A0A844SYJ5"/>
<dbReference type="InterPro" id="IPR007844">
    <property type="entry name" value="AsmA"/>
</dbReference>
<dbReference type="GO" id="GO:0090313">
    <property type="term" value="P:regulation of protein targeting to membrane"/>
    <property type="evidence" value="ECO:0007669"/>
    <property type="project" value="TreeGrafter"/>
</dbReference>
<dbReference type="InterPro" id="IPR052894">
    <property type="entry name" value="AsmA-related"/>
</dbReference>
<evidence type="ECO:0000256" key="1">
    <source>
        <dbReference type="SAM" id="MobiDB-lite"/>
    </source>
</evidence>
<name>A0A844SYJ5_9BRAD</name>
<dbReference type="PANTHER" id="PTHR30441:SF4">
    <property type="entry name" value="PROTEIN ASMA"/>
    <property type="match status" value="1"/>
</dbReference>
<feature type="domain" description="AsmA" evidence="2">
    <location>
        <begin position="10"/>
        <end position="124"/>
    </location>
</feature>
<evidence type="ECO:0000313" key="3">
    <source>
        <dbReference type="EMBL" id="MVT67931.1"/>
    </source>
</evidence>
<dbReference type="PANTHER" id="PTHR30441">
    <property type="entry name" value="DUF748 DOMAIN-CONTAINING PROTEIN"/>
    <property type="match status" value="1"/>
</dbReference>
<dbReference type="Pfam" id="PF05170">
    <property type="entry name" value="AsmA"/>
    <property type="match status" value="1"/>
</dbReference>
<organism evidence="3 4">
    <name type="scientific">Bradyrhizobium pachyrhizi</name>
    <dbReference type="NCBI Taxonomy" id="280333"/>
    <lineage>
        <taxon>Bacteria</taxon>
        <taxon>Pseudomonadati</taxon>
        <taxon>Pseudomonadota</taxon>
        <taxon>Alphaproteobacteria</taxon>
        <taxon>Hyphomicrobiales</taxon>
        <taxon>Nitrobacteraceae</taxon>
        <taxon>Bradyrhizobium</taxon>
    </lineage>
</organism>
<reference evidence="3 4" key="1">
    <citation type="submission" date="2019-12" db="EMBL/GenBank/DDBJ databases">
        <title>Draft genome sequences Bradyrhizobium cajani AMBPC1010, Bradyrhizobium pachyrhizi AMBPC1040 and Bradyrhizobium yuanmingense ALSPC3051, three plant growth promoting strains isolated from nodules of Cajanus cajan L. in Dominican Republic.</title>
        <authorList>
            <person name="Flores-Felix J.D."/>
            <person name="Araujo J."/>
            <person name="Diaz-Alcantara C."/>
            <person name="Gonzalez-Andres F."/>
            <person name="Velazquez E."/>
        </authorList>
    </citation>
    <scope>NUCLEOTIDE SEQUENCE [LARGE SCALE GENOMIC DNA]</scope>
    <source>
        <strain evidence="3 4">1040</strain>
    </source>
</reference>
<gene>
    <name evidence="3" type="ORF">GPL21_22795</name>
</gene>
<keyword evidence="4" id="KW-1185">Reference proteome</keyword>
<dbReference type="RefSeq" id="WP_347341417.1">
    <property type="nucleotide sequence ID" value="NZ_WQNF01000017.1"/>
</dbReference>
<dbReference type="EMBL" id="WQNF01000017">
    <property type="protein sequence ID" value="MVT67931.1"/>
    <property type="molecule type" value="Genomic_DNA"/>
</dbReference>
<evidence type="ECO:0000259" key="2">
    <source>
        <dbReference type="Pfam" id="PF05170"/>
    </source>
</evidence>
<proteinExistence type="predicted"/>
<dbReference type="InterPro" id="IPR017023">
    <property type="entry name" value="UCP034039"/>
</dbReference>
<dbReference type="GO" id="GO:0005886">
    <property type="term" value="C:plasma membrane"/>
    <property type="evidence" value="ECO:0007669"/>
    <property type="project" value="TreeGrafter"/>
</dbReference>
<dbReference type="Proteomes" id="UP000436468">
    <property type="component" value="Unassembled WGS sequence"/>
</dbReference>